<organism evidence="1 2">
    <name type="scientific">Prymnesium parvum</name>
    <name type="common">Toxic golden alga</name>
    <dbReference type="NCBI Taxonomy" id="97485"/>
    <lineage>
        <taxon>Eukaryota</taxon>
        <taxon>Haptista</taxon>
        <taxon>Haptophyta</taxon>
        <taxon>Prymnesiophyceae</taxon>
        <taxon>Prymnesiales</taxon>
        <taxon>Prymnesiaceae</taxon>
        <taxon>Prymnesium</taxon>
    </lineage>
</organism>
<evidence type="ECO:0000313" key="1">
    <source>
        <dbReference type="EMBL" id="KAL1504350.1"/>
    </source>
</evidence>
<name>A0AB34IQF2_PRYPA</name>
<dbReference type="AlphaFoldDB" id="A0AB34IQF2"/>
<reference evidence="1 2" key="1">
    <citation type="journal article" date="2024" name="Science">
        <title>Giant polyketide synthase enzymes in the biosynthesis of giant marine polyether toxins.</title>
        <authorList>
            <person name="Fallon T.R."/>
            <person name="Shende V.V."/>
            <person name="Wierzbicki I.H."/>
            <person name="Pendleton A.L."/>
            <person name="Watervoot N.F."/>
            <person name="Auber R.P."/>
            <person name="Gonzalez D.J."/>
            <person name="Wisecaver J.H."/>
            <person name="Moore B.S."/>
        </authorList>
    </citation>
    <scope>NUCLEOTIDE SEQUENCE [LARGE SCALE GENOMIC DNA]</scope>
    <source>
        <strain evidence="1 2">12B1</strain>
    </source>
</reference>
<accession>A0AB34IQF2</accession>
<evidence type="ECO:0000313" key="2">
    <source>
        <dbReference type="Proteomes" id="UP001515480"/>
    </source>
</evidence>
<keyword evidence="2" id="KW-1185">Reference proteome</keyword>
<sequence>MLAAIASEARLDAWLLRRGCSFSDRTQLARTDGTWTLTALSPLPPRHALLQLHEAALLSASAAFADRELGEALRAMAARLGPGSDTLALAALLAADRLRSFRAAAWFAGSRAAAAAGAPHAPLSPHAPLTRALWARAARRAPAVPPELAPLVGKGVALLHAELSLAARRAWAPGEANGGAAAAELFDDGWEEERLAAGRSWGRAEVEEVLWDAFALVLDAQVVVPPRLFARGEARLTDERSPRWGWWEGAHTGAVLLPPIDGVFVGDAGEPNAEIGAPPRPLAGNLGEGIVCRCVALKEMDAGTRVQVIG</sequence>
<dbReference type="EMBL" id="JBGBPQ010000020">
    <property type="protein sequence ID" value="KAL1504350.1"/>
    <property type="molecule type" value="Genomic_DNA"/>
</dbReference>
<gene>
    <name evidence="1" type="ORF">AB1Y20_010756</name>
</gene>
<comment type="caution">
    <text evidence="1">The sequence shown here is derived from an EMBL/GenBank/DDBJ whole genome shotgun (WGS) entry which is preliminary data.</text>
</comment>
<proteinExistence type="predicted"/>
<dbReference type="Proteomes" id="UP001515480">
    <property type="component" value="Unassembled WGS sequence"/>
</dbReference>
<protein>
    <submittedName>
        <fullName evidence="1">Uncharacterized protein</fullName>
    </submittedName>
</protein>